<keyword evidence="5" id="KW-1133">Transmembrane helix</keyword>
<keyword evidence="5" id="KW-0472">Membrane</keyword>
<dbReference type="PANTHER" id="PTHR43343">
    <property type="entry name" value="PEPTIDASE S12"/>
    <property type="match status" value="1"/>
</dbReference>
<keyword evidence="5" id="KW-0812">Transmembrane</keyword>
<dbReference type="OrthoDB" id="9758917at2"/>
<evidence type="ECO:0000256" key="1">
    <source>
        <dbReference type="ARBA" id="ARBA00010541"/>
    </source>
</evidence>
<gene>
    <name evidence="7" type="ORF">SAMN02745221_00622</name>
</gene>
<comment type="similarity">
    <text evidence="1">Belongs to the peptidase S1C family.</text>
</comment>
<keyword evidence="4" id="KW-0720">Serine protease</keyword>
<evidence type="ECO:0000256" key="5">
    <source>
        <dbReference type="SAM" id="Phobius"/>
    </source>
</evidence>
<dbReference type="GO" id="GO:0006508">
    <property type="term" value="P:proteolysis"/>
    <property type="evidence" value="ECO:0007669"/>
    <property type="project" value="UniProtKB-KW"/>
</dbReference>
<dbReference type="STRING" id="1123382.SAMN02745221_00622"/>
<dbReference type="Pfam" id="PF13180">
    <property type="entry name" value="PDZ_2"/>
    <property type="match status" value="1"/>
</dbReference>
<dbReference type="InterPro" id="IPR051201">
    <property type="entry name" value="Chloro_Bact_Ser_Proteases"/>
</dbReference>
<dbReference type="FunFam" id="2.40.10.10:FF:000001">
    <property type="entry name" value="Periplasmic serine protease DegS"/>
    <property type="match status" value="1"/>
</dbReference>
<accession>A0A1M5LAP3</accession>
<dbReference type="EMBL" id="FQWY01000007">
    <property type="protein sequence ID" value="SHG62184.1"/>
    <property type="molecule type" value="Genomic_DNA"/>
</dbReference>
<dbReference type="InterPro" id="IPR036034">
    <property type="entry name" value="PDZ_sf"/>
</dbReference>
<evidence type="ECO:0000313" key="8">
    <source>
        <dbReference type="Proteomes" id="UP000242329"/>
    </source>
</evidence>
<dbReference type="InterPro" id="IPR001478">
    <property type="entry name" value="PDZ"/>
</dbReference>
<dbReference type="RefSeq" id="WP_073089831.1">
    <property type="nucleotide sequence ID" value="NZ_FQWY01000007.1"/>
</dbReference>
<keyword evidence="8" id="KW-1185">Reference proteome</keyword>
<sequence>MLHHKSFNNFLKLLLIMLIVAIVGGIGLTRLNYAEPVNKNPEALAAQEKNSSSGTVVIGPTNIADMVEKVSPSVVNIETRVVSTTYPNNPFFNDPFFREFFGYEFNLPRRNVQRGIGTGFIISEDGYILTNQHVIDQASEIIVNVSGKEYKAKVVGQDYEMDLAVLKIESPNKLTPLKMGNSDQIRVGEWVVAIGNPYGLDHTVTAGVISAKGRPLSIDGRIYKNLIQTDAAINPGNSGGPLLNTKGEVIGINTAVNAQAQGIGFAIPINTAREVLQELIKKGKVVRPYMGVYLQTVDKEIASYLNIEEAGAIIAGVVAGSPAEKAGLRQYDVIVGIDKEKVKTSEDVQRILSKKKVNDKVMLEIIREGKTMLVTVQLAEKP</sequence>
<dbReference type="Proteomes" id="UP000242329">
    <property type="component" value="Unassembled WGS sequence"/>
</dbReference>
<keyword evidence="3" id="KW-0378">Hydrolase</keyword>
<evidence type="ECO:0000256" key="3">
    <source>
        <dbReference type="ARBA" id="ARBA00022801"/>
    </source>
</evidence>
<dbReference type="InterPro" id="IPR001940">
    <property type="entry name" value="Peptidase_S1C"/>
</dbReference>
<dbReference type="InterPro" id="IPR043504">
    <property type="entry name" value="Peptidase_S1_PA_chymotrypsin"/>
</dbReference>
<name>A0A1M5LAP3_9FIRM</name>
<dbReference type="AlphaFoldDB" id="A0A1M5LAP3"/>
<dbReference type="Gene3D" id="2.40.10.10">
    <property type="entry name" value="Trypsin-like serine proteases"/>
    <property type="match status" value="2"/>
</dbReference>
<dbReference type="SMART" id="SM00228">
    <property type="entry name" value="PDZ"/>
    <property type="match status" value="1"/>
</dbReference>
<dbReference type="PROSITE" id="PS50106">
    <property type="entry name" value="PDZ"/>
    <property type="match status" value="1"/>
</dbReference>
<dbReference type="SUPFAM" id="SSF50156">
    <property type="entry name" value="PDZ domain-like"/>
    <property type="match status" value="1"/>
</dbReference>
<dbReference type="InterPro" id="IPR009003">
    <property type="entry name" value="Peptidase_S1_PA"/>
</dbReference>
<dbReference type="GO" id="GO:0004252">
    <property type="term" value="F:serine-type endopeptidase activity"/>
    <property type="evidence" value="ECO:0007669"/>
    <property type="project" value="InterPro"/>
</dbReference>
<dbReference type="PRINTS" id="PR00834">
    <property type="entry name" value="PROTEASES2C"/>
</dbReference>
<dbReference type="SUPFAM" id="SSF50494">
    <property type="entry name" value="Trypsin-like serine proteases"/>
    <property type="match status" value="1"/>
</dbReference>
<dbReference type="PANTHER" id="PTHR43343:SF3">
    <property type="entry name" value="PROTEASE DO-LIKE 8, CHLOROPLASTIC"/>
    <property type="match status" value="1"/>
</dbReference>
<keyword evidence="2 7" id="KW-0645">Protease</keyword>
<feature type="domain" description="PDZ" evidence="6">
    <location>
        <begin position="274"/>
        <end position="369"/>
    </location>
</feature>
<dbReference type="Pfam" id="PF13365">
    <property type="entry name" value="Trypsin_2"/>
    <property type="match status" value="1"/>
</dbReference>
<protein>
    <submittedName>
        <fullName evidence="7">Do/DeqQ family serine protease</fullName>
    </submittedName>
</protein>
<evidence type="ECO:0000313" key="7">
    <source>
        <dbReference type="EMBL" id="SHG62184.1"/>
    </source>
</evidence>
<evidence type="ECO:0000256" key="2">
    <source>
        <dbReference type="ARBA" id="ARBA00022670"/>
    </source>
</evidence>
<dbReference type="Gene3D" id="2.30.42.10">
    <property type="match status" value="1"/>
</dbReference>
<evidence type="ECO:0000256" key="4">
    <source>
        <dbReference type="ARBA" id="ARBA00022825"/>
    </source>
</evidence>
<organism evidence="7 8">
    <name type="scientific">Thermosyntropha lipolytica DSM 11003</name>
    <dbReference type="NCBI Taxonomy" id="1123382"/>
    <lineage>
        <taxon>Bacteria</taxon>
        <taxon>Bacillati</taxon>
        <taxon>Bacillota</taxon>
        <taxon>Clostridia</taxon>
        <taxon>Eubacteriales</taxon>
        <taxon>Syntrophomonadaceae</taxon>
        <taxon>Thermosyntropha</taxon>
    </lineage>
</organism>
<reference evidence="8" key="1">
    <citation type="submission" date="2016-11" db="EMBL/GenBank/DDBJ databases">
        <authorList>
            <person name="Varghese N."/>
            <person name="Submissions S."/>
        </authorList>
    </citation>
    <scope>NUCLEOTIDE SEQUENCE [LARGE SCALE GENOMIC DNA]</scope>
    <source>
        <strain evidence="8">DSM 11003</strain>
    </source>
</reference>
<evidence type="ECO:0000259" key="6">
    <source>
        <dbReference type="PROSITE" id="PS50106"/>
    </source>
</evidence>
<proteinExistence type="inferred from homology"/>
<feature type="transmembrane region" description="Helical" evidence="5">
    <location>
        <begin position="12"/>
        <end position="33"/>
    </location>
</feature>